<dbReference type="PROSITE" id="PS50082">
    <property type="entry name" value="WD_REPEATS_2"/>
    <property type="match status" value="1"/>
</dbReference>
<dbReference type="GO" id="GO:0030991">
    <property type="term" value="C:intraciliary transport particle A"/>
    <property type="evidence" value="ECO:0007669"/>
    <property type="project" value="TreeGrafter"/>
</dbReference>
<dbReference type="OrthoDB" id="10260567at2759"/>
<evidence type="ECO:0000313" key="15">
    <source>
        <dbReference type="EMBL" id="RNA36254.1"/>
    </source>
</evidence>
<dbReference type="SUPFAM" id="SSF50969">
    <property type="entry name" value="YVTN repeat-like/Quinoprotein amine dehydrogenase"/>
    <property type="match status" value="1"/>
</dbReference>
<dbReference type="InterPro" id="IPR057979">
    <property type="entry name" value="TPR_IFT121"/>
</dbReference>
<keyword evidence="3 9" id="KW-0853">WD repeat</keyword>
<dbReference type="Pfam" id="PF25768">
    <property type="entry name" value="TPR_IFT121"/>
    <property type="match status" value="1"/>
</dbReference>
<dbReference type="GO" id="GO:1905515">
    <property type="term" value="P:non-motile cilium assembly"/>
    <property type="evidence" value="ECO:0007669"/>
    <property type="project" value="TreeGrafter"/>
</dbReference>
<keyword evidence="5" id="KW-0970">Cilium biogenesis/degradation</keyword>
<keyword evidence="16" id="KW-1185">Reference proteome</keyword>
<feature type="domain" description="IFT80/172/WDR35 TPR" evidence="11">
    <location>
        <begin position="702"/>
        <end position="790"/>
    </location>
</feature>
<dbReference type="Pfam" id="PF23390">
    <property type="entry name" value="Beta-prop_WDR35_2nd"/>
    <property type="match status" value="1"/>
</dbReference>
<evidence type="ECO:0000259" key="13">
    <source>
        <dbReference type="Pfam" id="PF24797"/>
    </source>
</evidence>
<dbReference type="PIRSF" id="PIRSF037536">
    <property type="entry name" value="WD_repeat_p35"/>
    <property type="match status" value="1"/>
</dbReference>
<dbReference type="InterPro" id="IPR056170">
    <property type="entry name" value="Znf_IFT121-like"/>
</dbReference>
<evidence type="ECO:0000259" key="12">
    <source>
        <dbReference type="Pfam" id="PF23390"/>
    </source>
</evidence>
<dbReference type="Gene3D" id="1.25.40.470">
    <property type="match status" value="1"/>
</dbReference>
<dbReference type="SUPFAM" id="SSF48452">
    <property type="entry name" value="TPR-like"/>
    <property type="match status" value="1"/>
</dbReference>
<dbReference type="InterPro" id="IPR056159">
    <property type="entry name" value="Beta-prop_IFT121_TULP_N"/>
</dbReference>
<comment type="caution">
    <text evidence="15">The sequence shown here is derived from an EMBL/GenBank/DDBJ whole genome shotgun (WGS) entry which is preliminary data.</text>
</comment>
<evidence type="ECO:0000313" key="16">
    <source>
        <dbReference type="Proteomes" id="UP000276133"/>
    </source>
</evidence>
<feature type="domain" description="IFT121/TULP4 N-terminal" evidence="13">
    <location>
        <begin position="1"/>
        <end position="331"/>
    </location>
</feature>
<dbReference type="AlphaFoldDB" id="A0A3M7SK55"/>
<dbReference type="InterPro" id="IPR001680">
    <property type="entry name" value="WD40_rpt"/>
</dbReference>
<dbReference type="STRING" id="10195.A0A3M7SK55"/>
<keyword evidence="7" id="KW-0206">Cytoskeleton</keyword>
<evidence type="ECO:0000256" key="3">
    <source>
        <dbReference type="ARBA" id="ARBA00022574"/>
    </source>
</evidence>
<sequence length="1221" mass="138655">MYVYLSKKITVQNNSLITASAWNKKQGFVAAGTDSGLVKVIKLEVTEGKDPKARDPKSSNTTNLIMNSSLEGHASSISSVVWNDTYNKLSTADSNGRIVIWNFHRNEWTEEMVNKRDMTIVTGMKWSSDGEHICIVYNDGVIIMGSLEGSRIWVKELKNSTLTHVEWAPDKRFLLIGLINGEIHVYDFNGEFVDKLNVQCLDSTGVRIAAIDWYDGQNGFISNDSPALAICYTNGRCQIMKNELDEKPIVIDCQMEIICAQWNHDGSILAIGGLVVRDDKETNVVQFYNPWGLHLKTLKVPGKKLASVNWEGSGLRLVITVDSLIYFANLRPSYKWCSLKSTIVYSYTKPTKNEQCIVFFDTKTGEKNIKYMKNLLGVAGAGEYCILIAQGDDSQSVAQSSSASALAARLTNQKLAYQVQYAIVLCNSIGTPIEQKYIDFQPANWSMNITHILVSSKSYFYLWNYSSMVDRTLLKKQSFEKLVFIDNPNIPVQIKSEDSAIVAVGPSIQETKNCILATTLSDKHFFIARQSGYIQKFDLATANVAQVYLNESNGIIASKIIVNSNSTKMAVVDTNSFMRLIDLTISTEREDWADFKRTDVWNVVWASDNPDMYVCMEKTKMMIFRDTQSEEPISCSGYICEFSELQVKVVFLDDIMSRVDSPKFSDIVDFDTKYLRDTRDLLEKLDLTDATHFIELNPHTRLWKLLSEAALNKMDLGTAEHAFVKLKDYYGIEFVKKLQNIHDQNLRKAEICAYFNMFEESEIAYLEQDRKDLAYVLRKKLGDWFKVLQLLKLDSEKRILDDTDILETDMVSTAIGSGTDAQLEEAYNEIGDFHFERHNWNLAVRYYIMSRNIEKQADCYYVLEDYDSLSKIMDQLPENSELLSKIANMFESVGMCKEACEAYVKAQSVKAAVDVCVKLNQWDEGVRLAKQYNIGQVDELLAKQANKFLEQNKIFNAIELYRKAKHFLDAARLMFEVAEKETNKRNSPVLIKKMYVLAGLLVEQYRDLIKSGGIFSKNKVKEPNASTALDGILSEEASIAIKDSKILDNCWHGAEAYHFLMLCERQLREGKIDAAFKTSMALTNYEDILKSKNIYSLIALCACGNGSYNIASKAFIKLESSNEIPDRERKDFETLAFQIFSYHQPKDKKPALKGECPQCATRITEWHTNCPNCDTKFAPCIVSGRPILETQFWVCGSCKHRAIEQEIANRISCPLCHMPVR</sequence>
<dbReference type="PANTHER" id="PTHR12764">
    <property type="entry name" value="WD REPEAT DOMAIN-RELATED"/>
    <property type="match status" value="1"/>
</dbReference>
<reference evidence="15 16" key="1">
    <citation type="journal article" date="2018" name="Sci. Rep.">
        <title>Genomic signatures of local adaptation to the degree of environmental predictability in rotifers.</title>
        <authorList>
            <person name="Franch-Gras L."/>
            <person name="Hahn C."/>
            <person name="Garcia-Roger E.M."/>
            <person name="Carmona M.J."/>
            <person name="Serra M."/>
            <person name="Gomez A."/>
        </authorList>
    </citation>
    <scope>NUCLEOTIDE SEQUENCE [LARGE SCALE GENOMIC DNA]</scope>
    <source>
        <strain evidence="15">HYR1</strain>
    </source>
</reference>
<dbReference type="PROSITE" id="PS50294">
    <property type="entry name" value="WD_REPEATS_REGION"/>
    <property type="match status" value="1"/>
</dbReference>
<evidence type="ECO:0000256" key="9">
    <source>
        <dbReference type="PROSITE-ProRule" id="PRU00221"/>
    </source>
</evidence>
<dbReference type="PANTHER" id="PTHR12764:SF5">
    <property type="entry name" value="LD29485P"/>
    <property type="match status" value="1"/>
</dbReference>
<evidence type="ECO:0000259" key="11">
    <source>
        <dbReference type="Pfam" id="PF23387"/>
    </source>
</evidence>
<dbReference type="InterPro" id="IPR056158">
    <property type="entry name" value="Beta-prop_IFT121_2nd"/>
</dbReference>
<dbReference type="GO" id="GO:0061512">
    <property type="term" value="P:protein localization to cilium"/>
    <property type="evidence" value="ECO:0007669"/>
    <property type="project" value="TreeGrafter"/>
</dbReference>
<keyword evidence="8" id="KW-0966">Cell projection</keyword>
<dbReference type="InterPro" id="IPR015943">
    <property type="entry name" value="WD40/YVTN_repeat-like_dom_sf"/>
</dbReference>
<dbReference type="Gene3D" id="2.130.10.10">
    <property type="entry name" value="YVTN repeat-like/Quinoprotein amine dehydrogenase"/>
    <property type="match status" value="1"/>
</dbReference>
<evidence type="ECO:0000256" key="7">
    <source>
        <dbReference type="ARBA" id="ARBA00023212"/>
    </source>
</evidence>
<name>A0A3M7SK55_BRAPC</name>
<dbReference type="SUPFAM" id="SSF50978">
    <property type="entry name" value="WD40 repeat-like"/>
    <property type="match status" value="1"/>
</dbReference>
<dbReference type="EMBL" id="REGN01001209">
    <property type="protein sequence ID" value="RNA36254.1"/>
    <property type="molecule type" value="Genomic_DNA"/>
</dbReference>
<dbReference type="Pfam" id="PF25170">
    <property type="entry name" value="TPR_WDR35"/>
    <property type="match status" value="1"/>
</dbReference>
<dbReference type="InterPro" id="IPR011990">
    <property type="entry name" value="TPR-like_helical_dom_sf"/>
</dbReference>
<accession>A0A3M7SK55</accession>
<dbReference type="InterPro" id="IPR057361">
    <property type="entry name" value="TPR_WDR35"/>
</dbReference>
<organism evidence="15 16">
    <name type="scientific">Brachionus plicatilis</name>
    <name type="common">Marine rotifer</name>
    <name type="synonym">Brachionus muelleri</name>
    <dbReference type="NCBI Taxonomy" id="10195"/>
    <lineage>
        <taxon>Eukaryota</taxon>
        <taxon>Metazoa</taxon>
        <taxon>Spiralia</taxon>
        <taxon>Gnathifera</taxon>
        <taxon>Rotifera</taxon>
        <taxon>Eurotatoria</taxon>
        <taxon>Monogononta</taxon>
        <taxon>Pseudotrocha</taxon>
        <taxon>Ploima</taxon>
        <taxon>Brachionidae</taxon>
        <taxon>Brachionus</taxon>
    </lineage>
</organism>
<dbReference type="Pfam" id="PF23387">
    <property type="entry name" value="TPR_IFT80_172"/>
    <property type="match status" value="1"/>
</dbReference>
<keyword evidence="6" id="KW-0969">Cilium</keyword>
<dbReference type="InterPro" id="IPR011044">
    <property type="entry name" value="Quino_amine_DH_bsu"/>
</dbReference>
<evidence type="ECO:0000256" key="1">
    <source>
        <dbReference type="ARBA" id="ARBA00004120"/>
    </source>
</evidence>
<feature type="domain" description="IFT121-like zinc finger" evidence="10">
    <location>
        <begin position="1179"/>
        <end position="1220"/>
    </location>
</feature>
<evidence type="ECO:0000256" key="5">
    <source>
        <dbReference type="ARBA" id="ARBA00022794"/>
    </source>
</evidence>
<protein>
    <submittedName>
        <fullName evidence="15">WD repeat-containing 35 isoform X1</fullName>
    </submittedName>
</protein>
<evidence type="ECO:0000256" key="6">
    <source>
        <dbReference type="ARBA" id="ARBA00023069"/>
    </source>
</evidence>
<dbReference type="Pfam" id="PF23145">
    <property type="entry name" value="Zf_2nd_IFT121"/>
    <property type="match status" value="1"/>
</dbReference>
<evidence type="ECO:0000256" key="8">
    <source>
        <dbReference type="ARBA" id="ARBA00023273"/>
    </source>
</evidence>
<proteinExistence type="predicted"/>
<dbReference type="GO" id="GO:0097730">
    <property type="term" value="C:non-motile cilium"/>
    <property type="evidence" value="ECO:0007669"/>
    <property type="project" value="TreeGrafter"/>
</dbReference>
<dbReference type="Proteomes" id="UP000276133">
    <property type="component" value="Unassembled WGS sequence"/>
</dbReference>
<evidence type="ECO:0000259" key="10">
    <source>
        <dbReference type="Pfam" id="PF23145"/>
    </source>
</evidence>
<keyword evidence="4" id="KW-0677">Repeat</keyword>
<dbReference type="SMART" id="SM00320">
    <property type="entry name" value="WD40"/>
    <property type="match status" value="4"/>
</dbReference>
<evidence type="ECO:0000256" key="4">
    <source>
        <dbReference type="ARBA" id="ARBA00022737"/>
    </source>
</evidence>
<dbReference type="InterPro" id="IPR056157">
    <property type="entry name" value="TPR_IFT80_172_dom"/>
</dbReference>
<dbReference type="Pfam" id="PF24797">
    <property type="entry name" value="Beta-prop_WDR35_TULP_N"/>
    <property type="match status" value="1"/>
</dbReference>
<dbReference type="GO" id="GO:0035721">
    <property type="term" value="P:intraciliary retrograde transport"/>
    <property type="evidence" value="ECO:0007669"/>
    <property type="project" value="TreeGrafter"/>
</dbReference>
<evidence type="ECO:0000256" key="2">
    <source>
        <dbReference type="ARBA" id="ARBA00022490"/>
    </source>
</evidence>
<feature type="domain" description="IFT121 second beta-propeller" evidence="12">
    <location>
        <begin position="336"/>
        <end position="670"/>
    </location>
</feature>
<evidence type="ECO:0000259" key="14">
    <source>
        <dbReference type="Pfam" id="PF25768"/>
    </source>
</evidence>
<feature type="domain" description="IFT121-like TPR repeats" evidence="14">
    <location>
        <begin position="1048"/>
        <end position="1147"/>
    </location>
</feature>
<keyword evidence="2" id="KW-0963">Cytoplasm</keyword>
<dbReference type="InterPro" id="IPR017233">
    <property type="entry name" value="WDR35"/>
</dbReference>
<dbReference type="InterPro" id="IPR036322">
    <property type="entry name" value="WD40_repeat_dom_sf"/>
</dbReference>
<dbReference type="InterPro" id="IPR039857">
    <property type="entry name" value="Ift122/121"/>
</dbReference>
<feature type="repeat" description="WD" evidence="9">
    <location>
        <begin position="70"/>
        <end position="111"/>
    </location>
</feature>
<comment type="subcellular location">
    <subcellularLocation>
        <location evidence="1">Cytoplasm</location>
        <location evidence="1">Cytoskeleton</location>
        <location evidence="1">Cilium basal body</location>
    </subcellularLocation>
</comment>
<gene>
    <name evidence="15" type="ORF">BpHYR1_016604</name>
</gene>